<dbReference type="AlphaFoldDB" id="A0A2T3AX77"/>
<feature type="compositionally biased region" description="Polar residues" evidence="1">
    <location>
        <begin position="78"/>
        <end position="87"/>
    </location>
</feature>
<keyword evidence="3" id="KW-1185">Reference proteome</keyword>
<gene>
    <name evidence="2" type="ORF">M430DRAFT_29829</name>
</gene>
<accession>A0A2T3AX77</accession>
<dbReference type="GeneID" id="36573988"/>
<dbReference type="Proteomes" id="UP000241818">
    <property type="component" value="Unassembled WGS sequence"/>
</dbReference>
<evidence type="ECO:0000313" key="2">
    <source>
        <dbReference type="EMBL" id="PSS13287.1"/>
    </source>
</evidence>
<name>A0A2T3AX77_AMORE</name>
<reference evidence="2 3" key="1">
    <citation type="journal article" date="2018" name="New Phytol.">
        <title>Comparative genomics and transcriptomics depict ericoid mycorrhizal fungi as versatile saprotrophs and plant mutualists.</title>
        <authorList>
            <person name="Martino E."/>
            <person name="Morin E."/>
            <person name="Grelet G.A."/>
            <person name="Kuo A."/>
            <person name="Kohler A."/>
            <person name="Daghino S."/>
            <person name="Barry K.W."/>
            <person name="Cichocki N."/>
            <person name="Clum A."/>
            <person name="Dockter R.B."/>
            <person name="Hainaut M."/>
            <person name="Kuo R.C."/>
            <person name="LaButti K."/>
            <person name="Lindahl B.D."/>
            <person name="Lindquist E.A."/>
            <person name="Lipzen A."/>
            <person name="Khouja H.R."/>
            <person name="Magnuson J."/>
            <person name="Murat C."/>
            <person name="Ohm R.A."/>
            <person name="Singer S.W."/>
            <person name="Spatafora J.W."/>
            <person name="Wang M."/>
            <person name="Veneault-Fourrey C."/>
            <person name="Henrissat B."/>
            <person name="Grigoriev I.V."/>
            <person name="Martin F.M."/>
            <person name="Perotto S."/>
        </authorList>
    </citation>
    <scope>NUCLEOTIDE SEQUENCE [LARGE SCALE GENOMIC DNA]</scope>
    <source>
        <strain evidence="2 3">ATCC 22711</strain>
    </source>
</reference>
<dbReference type="RefSeq" id="XP_024719278.1">
    <property type="nucleotide sequence ID" value="XM_024865907.1"/>
</dbReference>
<organism evidence="2 3">
    <name type="scientific">Amorphotheca resinae ATCC 22711</name>
    <dbReference type="NCBI Taxonomy" id="857342"/>
    <lineage>
        <taxon>Eukaryota</taxon>
        <taxon>Fungi</taxon>
        <taxon>Dikarya</taxon>
        <taxon>Ascomycota</taxon>
        <taxon>Pezizomycotina</taxon>
        <taxon>Leotiomycetes</taxon>
        <taxon>Helotiales</taxon>
        <taxon>Amorphothecaceae</taxon>
        <taxon>Amorphotheca</taxon>
    </lineage>
</organism>
<protein>
    <submittedName>
        <fullName evidence="2">Uncharacterized protein</fullName>
    </submittedName>
</protein>
<dbReference type="EMBL" id="KZ679014">
    <property type="protein sequence ID" value="PSS13287.1"/>
    <property type="molecule type" value="Genomic_DNA"/>
</dbReference>
<proteinExistence type="predicted"/>
<evidence type="ECO:0000313" key="3">
    <source>
        <dbReference type="Proteomes" id="UP000241818"/>
    </source>
</evidence>
<feature type="region of interest" description="Disordered" evidence="1">
    <location>
        <begin position="66"/>
        <end position="88"/>
    </location>
</feature>
<evidence type="ECO:0000256" key="1">
    <source>
        <dbReference type="SAM" id="MobiDB-lite"/>
    </source>
</evidence>
<sequence length="185" mass="21019">MTARLPSGQLRTESAKLKKNLEIFFILEPQDAGLRRDPMDQVNHSLHKQIYWHSGPQGLCSLQSKKAERGQNHHHQNAACSPPSSSSRDAHRLCVQCTVWCRGPWRVSRLPTHNITLHRAGLRTLYTIHTTTFQPRKEVLSRPWSYAGAPLGRETTGSAVQEDFRLVDVQYWNQGGCWVGVGRNE</sequence>
<dbReference type="InParanoid" id="A0A2T3AX77"/>